<dbReference type="RefSeq" id="WP_155312274.1">
    <property type="nucleotide sequence ID" value="NZ_AP021879.1"/>
</dbReference>
<dbReference type="PANTHER" id="PTHR43156:SF2">
    <property type="entry name" value="STAGE II SPORULATION PROTEIN E"/>
    <property type="match status" value="1"/>
</dbReference>
<evidence type="ECO:0000256" key="1">
    <source>
        <dbReference type="ARBA" id="ARBA00022801"/>
    </source>
</evidence>
<evidence type="ECO:0000313" key="5">
    <source>
        <dbReference type="EMBL" id="BBO91334.1"/>
    </source>
</evidence>
<evidence type="ECO:0000259" key="4">
    <source>
        <dbReference type="PROSITE" id="PS51746"/>
    </source>
</evidence>
<organism evidence="5 6">
    <name type="scientific">Desulfosarcina ovata subsp. ovata</name>
    <dbReference type="NCBI Taxonomy" id="2752305"/>
    <lineage>
        <taxon>Bacteria</taxon>
        <taxon>Pseudomonadati</taxon>
        <taxon>Thermodesulfobacteriota</taxon>
        <taxon>Desulfobacteria</taxon>
        <taxon>Desulfobacterales</taxon>
        <taxon>Desulfosarcinaceae</taxon>
        <taxon>Desulfosarcina</taxon>
    </lineage>
</organism>
<keyword evidence="2" id="KW-1133">Transmembrane helix</keyword>
<dbReference type="CDD" id="cd12912">
    <property type="entry name" value="PDC2_MCP_like"/>
    <property type="match status" value="1"/>
</dbReference>
<name>A0A5K8AHL4_9BACT</name>
<evidence type="ECO:0000313" key="6">
    <source>
        <dbReference type="Proteomes" id="UP000422108"/>
    </source>
</evidence>
<keyword evidence="6" id="KW-1185">Reference proteome</keyword>
<dbReference type="PROSITE" id="PS51746">
    <property type="entry name" value="PPM_2"/>
    <property type="match status" value="1"/>
</dbReference>
<dbReference type="CDD" id="cd06225">
    <property type="entry name" value="HAMP"/>
    <property type="match status" value="1"/>
</dbReference>
<dbReference type="GO" id="GO:0016791">
    <property type="term" value="F:phosphatase activity"/>
    <property type="evidence" value="ECO:0007669"/>
    <property type="project" value="TreeGrafter"/>
</dbReference>
<dbReference type="CDD" id="cd12913">
    <property type="entry name" value="PDC1_MCP_like"/>
    <property type="match status" value="1"/>
</dbReference>
<dbReference type="PROSITE" id="PS50885">
    <property type="entry name" value="HAMP"/>
    <property type="match status" value="1"/>
</dbReference>
<dbReference type="SUPFAM" id="SSF158472">
    <property type="entry name" value="HAMP domain-like"/>
    <property type="match status" value="1"/>
</dbReference>
<dbReference type="GO" id="GO:0016020">
    <property type="term" value="C:membrane"/>
    <property type="evidence" value="ECO:0007669"/>
    <property type="project" value="InterPro"/>
</dbReference>
<dbReference type="EMBL" id="AP021879">
    <property type="protein sequence ID" value="BBO91334.1"/>
    <property type="molecule type" value="Genomic_DNA"/>
</dbReference>
<reference evidence="5 6" key="1">
    <citation type="submission" date="2019-11" db="EMBL/GenBank/DDBJ databases">
        <title>Comparative genomics of hydrocarbon-degrading Desulfosarcina strains.</title>
        <authorList>
            <person name="Watanabe M."/>
            <person name="Kojima H."/>
            <person name="Fukui M."/>
        </authorList>
    </citation>
    <scope>NUCLEOTIDE SEQUENCE [LARGE SCALE GENOMIC DNA]</scope>
    <source>
        <strain evidence="6">oXyS1</strain>
    </source>
</reference>
<feature type="domain" description="PPM-type phosphatase" evidence="4">
    <location>
        <begin position="424"/>
        <end position="639"/>
    </location>
</feature>
<dbReference type="Pfam" id="PF22673">
    <property type="entry name" value="MCP-like_PDC_1"/>
    <property type="match status" value="1"/>
</dbReference>
<dbReference type="InterPro" id="IPR052016">
    <property type="entry name" value="Bact_Sigma-Reg"/>
</dbReference>
<dbReference type="Pfam" id="PF07228">
    <property type="entry name" value="SpoIIE"/>
    <property type="match status" value="1"/>
</dbReference>
<dbReference type="SUPFAM" id="SSF81606">
    <property type="entry name" value="PP2C-like"/>
    <property type="match status" value="1"/>
</dbReference>
<dbReference type="Gene3D" id="3.60.40.10">
    <property type="entry name" value="PPM-type phosphatase domain"/>
    <property type="match status" value="1"/>
</dbReference>
<feature type="transmembrane region" description="Helical" evidence="2">
    <location>
        <begin position="312"/>
        <end position="331"/>
    </location>
</feature>
<dbReference type="GO" id="GO:0007165">
    <property type="term" value="P:signal transduction"/>
    <property type="evidence" value="ECO:0007669"/>
    <property type="project" value="InterPro"/>
</dbReference>
<dbReference type="SMART" id="SM00304">
    <property type="entry name" value="HAMP"/>
    <property type="match status" value="1"/>
</dbReference>
<keyword evidence="2" id="KW-0472">Membrane</keyword>
<evidence type="ECO:0000256" key="2">
    <source>
        <dbReference type="SAM" id="Phobius"/>
    </source>
</evidence>
<evidence type="ECO:0000259" key="3">
    <source>
        <dbReference type="PROSITE" id="PS50885"/>
    </source>
</evidence>
<dbReference type="Gene3D" id="6.10.340.10">
    <property type="match status" value="1"/>
</dbReference>
<dbReference type="InterPro" id="IPR036457">
    <property type="entry name" value="PPM-type-like_dom_sf"/>
</dbReference>
<dbReference type="InterPro" id="IPR003660">
    <property type="entry name" value="HAMP_dom"/>
</dbReference>
<dbReference type="Proteomes" id="UP000422108">
    <property type="component" value="Chromosome"/>
</dbReference>
<feature type="domain" description="HAMP" evidence="3">
    <location>
        <begin position="332"/>
        <end position="385"/>
    </location>
</feature>
<dbReference type="AlphaFoldDB" id="A0A5K8AHL4"/>
<accession>A0A5K8AHL4</accession>
<dbReference type="PANTHER" id="PTHR43156">
    <property type="entry name" value="STAGE II SPORULATION PROTEIN E-RELATED"/>
    <property type="match status" value="1"/>
</dbReference>
<dbReference type="Pfam" id="PF00672">
    <property type="entry name" value="HAMP"/>
    <property type="match status" value="1"/>
</dbReference>
<protein>
    <submittedName>
        <fullName evidence="5">IcfG protein</fullName>
    </submittedName>
</protein>
<gene>
    <name evidence="5" type="primary">icfG</name>
    <name evidence="5" type="ORF">DSCOOX_45140</name>
</gene>
<dbReference type="SMART" id="SM00331">
    <property type="entry name" value="PP2C_SIG"/>
    <property type="match status" value="1"/>
</dbReference>
<keyword evidence="1" id="KW-0378">Hydrolase</keyword>
<proteinExistence type="predicted"/>
<keyword evidence="2" id="KW-0812">Transmembrane</keyword>
<dbReference type="Gene3D" id="3.30.450.20">
    <property type="entry name" value="PAS domain"/>
    <property type="match status" value="2"/>
</dbReference>
<sequence length="640" mass="70143">MIRKRGISFKLAASVLAGSLLVFLAIFAAGYIHSKSAITRNVEKNAENLALRIAHQIASVLAPVEKLPDHLAAVLESVDLDEGQMTGILRRALETSPVVFGTAIAFAPYAHDPATIDDCLYLLRREKAIHVTHLGGAQYNYFYQDWYLIPRETGKPFWSEPYFDTGGGNILMATYARPFCCNKADAQRFAGVVTADISLQWLEKSVCETPVLNSGYAFILSSSGTFITHPQQRWVMNETIFSIAESRQDTDLRRLGKRMIHGESGFVSFTGDPSGRLGFLYFAPIGLSHWSVGVFFPESELMADLNAFRDQGLFLLACGILLLILIVWLVAGTITRPLRTLSAAARQMATGDLTVAIPGLNSGGEVGALAESFAYMKDALNEHIRELVDTTAAKERIESELNIAHEIQMGLLPKLFPPFPDISGFDLFAMIQPAREVGGDLYDFYRMDDTRVCFVVGDVSGKGVPASLFMAVTMTLTKMTAAKRRHPGQILKEVNAQLSQDNAACMFVTLFCGVLDIRSGELWYANGGHNPPVLLRKNEAPIFLEGTDGVLLGTLPDLEYAERRIVLAPGDGLFIYTDGITEAMDASGELYAEERLLGQLSGKDRLSPGQIIESVMQDVNAFAGSAPQADDITMMMVRLR</sequence>
<dbReference type="InterPro" id="IPR001932">
    <property type="entry name" value="PPM-type_phosphatase-like_dom"/>
</dbReference>